<gene>
    <name evidence="1" type="ORF">SVUK_LOCUS14639</name>
</gene>
<evidence type="ECO:0008006" key="3">
    <source>
        <dbReference type="Google" id="ProtNLM"/>
    </source>
</evidence>
<sequence>MKRFYTDLFRSSTPVLNPVIPTGEIPPRILPAVVRAAIQTIKAATAPGADEVSPALLVLKDIAYTR</sequence>
<reference evidence="1 2" key="1">
    <citation type="submission" date="2018-11" db="EMBL/GenBank/DDBJ databases">
        <authorList>
            <consortium name="Pathogen Informatics"/>
        </authorList>
    </citation>
    <scope>NUCLEOTIDE SEQUENCE [LARGE SCALE GENOMIC DNA]</scope>
</reference>
<dbReference type="AlphaFoldDB" id="A0A3P7J380"/>
<dbReference type="EMBL" id="UYYB01105872">
    <property type="protein sequence ID" value="VDM79641.1"/>
    <property type="molecule type" value="Genomic_DNA"/>
</dbReference>
<accession>A0A3P7J380</accession>
<dbReference type="OrthoDB" id="5849529at2759"/>
<evidence type="ECO:0000313" key="1">
    <source>
        <dbReference type="EMBL" id="VDM79641.1"/>
    </source>
</evidence>
<protein>
    <recommendedName>
        <fullName evidence="3">Reverse transcriptase domain-containing protein</fullName>
    </recommendedName>
</protein>
<name>A0A3P7J380_STRVU</name>
<dbReference type="Proteomes" id="UP000270094">
    <property type="component" value="Unassembled WGS sequence"/>
</dbReference>
<evidence type="ECO:0000313" key="2">
    <source>
        <dbReference type="Proteomes" id="UP000270094"/>
    </source>
</evidence>
<keyword evidence="2" id="KW-1185">Reference proteome</keyword>
<proteinExistence type="predicted"/>
<organism evidence="1 2">
    <name type="scientific">Strongylus vulgaris</name>
    <name type="common">Blood worm</name>
    <dbReference type="NCBI Taxonomy" id="40348"/>
    <lineage>
        <taxon>Eukaryota</taxon>
        <taxon>Metazoa</taxon>
        <taxon>Ecdysozoa</taxon>
        <taxon>Nematoda</taxon>
        <taxon>Chromadorea</taxon>
        <taxon>Rhabditida</taxon>
        <taxon>Rhabditina</taxon>
        <taxon>Rhabditomorpha</taxon>
        <taxon>Strongyloidea</taxon>
        <taxon>Strongylidae</taxon>
        <taxon>Strongylus</taxon>
    </lineage>
</organism>